<dbReference type="EMBL" id="CP037421">
    <property type="protein sequence ID" value="QDT24855.1"/>
    <property type="molecule type" value="Genomic_DNA"/>
</dbReference>
<evidence type="ECO:0000313" key="2">
    <source>
        <dbReference type="Proteomes" id="UP000315647"/>
    </source>
</evidence>
<dbReference type="Proteomes" id="UP000315647">
    <property type="component" value="Chromosome"/>
</dbReference>
<dbReference type="Gene3D" id="2.50.20.10">
    <property type="entry name" value="Lipoprotein localisation LolA/LolB/LppX"/>
    <property type="match status" value="1"/>
</dbReference>
<proteinExistence type="predicted"/>
<gene>
    <name evidence="1" type="ORF">Enr10x_01470</name>
</gene>
<name>A0A517PZQ2_9PLAN</name>
<accession>A0A517PZQ2</accession>
<sequence>MVTVLPATAADQRLSTLISKVAAQEQRYRNLEFHRHWSYQLKLPEPLLKQRKDTNLFRSLQRDSRHVYQDGRFTIQEQISGVSLTGVKSSHKIRIGYDGQQTRLMEDGVVRFEQGKDLNWPLRKPHVFLLDRLAEEPSLAELLISPTARGYFLSVKYEAEEIVNGLNCHRIRIETWVKGQKRHDYSRLWLAPERNWIPIREEGYALGYSETIPLQISEVTDWHQLADGIWFPHKIREVIHDEQSAANGKTVVSNQSETTLTEISFSPNYDLKYFQDTKIPAEHKLQQDESE</sequence>
<protein>
    <recommendedName>
        <fullName evidence="3">Outer membrane lipoprotein-sorting protein</fullName>
    </recommendedName>
</protein>
<evidence type="ECO:0008006" key="3">
    <source>
        <dbReference type="Google" id="ProtNLM"/>
    </source>
</evidence>
<keyword evidence="2" id="KW-1185">Reference proteome</keyword>
<reference evidence="1 2" key="1">
    <citation type="submission" date="2019-03" db="EMBL/GenBank/DDBJ databases">
        <title>Deep-cultivation of Planctomycetes and their phenomic and genomic characterization uncovers novel biology.</title>
        <authorList>
            <person name="Wiegand S."/>
            <person name="Jogler M."/>
            <person name="Boedeker C."/>
            <person name="Pinto D."/>
            <person name="Vollmers J."/>
            <person name="Rivas-Marin E."/>
            <person name="Kohn T."/>
            <person name="Peeters S.H."/>
            <person name="Heuer A."/>
            <person name="Rast P."/>
            <person name="Oberbeckmann S."/>
            <person name="Bunk B."/>
            <person name="Jeske O."/>
            <person name="Meyerdierks A."/>
            <person name="Storesund J.E."/>
            <person name="Kallscheuer N."/>
            <person name="Luecker S."/>
            <person name="Lage O.M."/>
            <person name="Pohl T."/>
            <person name="Merkel B.J."/>
            <person name="Hornburger P."/>
            <person name="Mueller R.-W."/>
            <person name="Bruemmer F."/>
            <person name="Labrenz M."/>
            <person name="Spormann A.M."/>
            <person name="Op den Camp H."/>
            <person name="Overmann J."/>
            <person name="Amann R."/>
            <person name="Jetten M.S.M."/>
            <person name="Mascher T."/>
            <person name="Medema M.H."/>
            <person name="Devos D.P."/>
            <person name="Kaster A.-K."/>
            <person name="Ovreas L."/>
            <person name="Rohde M."/>
            <person name="Galperin M.Y."/>
            <person name="Jogler C."/>
        </authorList>
    </citation>
    <scope>NUCLEOTIDE SEQUENCE [LARGE SCALE GENOMIC DNA]</scope>
    <source>
        <strain evidence="1 2">Enr10</strain>
    </source>
</reference>
<organism evidence="1 2">
    <name type="scientific">Gimesia panareensis</name>
    <dbReference type="NCBI Taxonomy" id="2527978"/>
    <lineage>
        <taxon>Bacteria</taxon>
        <taxon>Pseudomonadati</taxon>
        <taxon>Planctomycetota</taxon>
        <taxon>Planctomycetia</taxon>
        <taxon>Planctomycetales</taxon>
        <taxon>Planctomycetaceae</taxon>
        <taxon>Gimesia</taxon>
    </lineage>
</organism>
<dbReference type="AlphaFoldDB" id="A0A517PZQ2"/>
<dbReference type="RefSeq" id="WP_145447855.1">
    <property type="nucleotide sequence ID" value="NZ_CP037421.1"/>
</dbReference>
<evidence type="ECO:0000313" key="1">
    <source>
        <dbReference type="EMBL" id="QDT24855.1"/>
    </source>
</evidence>